<accession>A0ACB9I7C7</accession>
<reference evidence="1 2" key="2">
    <citation type="journal article" date="2022" name="Mol. Ecol. Resour.">
        <title>The genomes of chicory, endive, great burdock and yacon provide insights into Asteraceae paleo-polyploidization history and plant inulin production.</title>
        <authorList>
            <person name="Fan W."/>
            <person name="Wang S."/>
            <person name="Wang H."/>
            <person name="Wang A."/>
            <person name="Jiang F."/>
            <person name="Liu H."/>
            <person name="Zhao H."/>
            <person name="Xu D."/>
            <person name="Zhang Y."/>
        </authorList>
    </citation>
    <scope>NUCLEOTIDE SEQUENCE [LARGE SCALE GENOMIC DNA]</scope>
    <source>
        <strain evidence="2">cv. Yunnan</strain>
        <tissue evidence="1">Leaves</tissue>
    </source>
</reference>
<evidence type="ECO:0000313" key="1">
    <source>
        <dbReference type="EMBL" id="KAI3803702.1"/>
    </source>
</evidence>
<name>A0ACB9I7C7_9ASTR</name>
<protein>
    <submittedName>
        <fullName evidence="1">Uncharacterized protein</fullName>
    </submittedName>
</protein>
<gene>
    <name evidence="1" type="ORF">L1987_31862</name>
</gene>
<evidence type="ECO:0000313" key="2">
    <source>
        <dbReference type="Proteomes" id="UP001056120"/>
    </source>
</evidence>
<comment type="caution">
    <text evidence="1">The sequence shown here is derived from an EMBL/GenBank/DDBJ whole genome shotgun (WGS) entry which is preliminary data.</text>
</comment>
<dbReference type="EMBL" id="CM042027">
    <property type="protein sequence ID" value="KAI3803702.1"/>
    <property type="molecule type" value="Genomic_DNA"/>
</dbReference>
<dbReference type="Proteomes" id="UP001056120">
    <property type="component" value="Linkage Group LG10"/>
</dbReference>
<organism evidence="1 2">
    <name type="scientific">Smallanthus sonchifolius</name>
    <dbReference type="NCBI Taxonomy" id="185202"/>
    <lineage>
        <taxon>Eukaryota</taxon>
        <taxon>Viridiplantae</taxon>
        <taxon>Streptophyta</taxon>
        <taxon>Embryophyta</taxon>
        <taxon>Tracheophyta</taxon>
        <taxon>Spermatophyta</taxon>
        <taxon>Magnoliopsida</taxon>
        <taxon>eudicotyledons</taxon>
        <taxon>Gunneridae</taxon>
        <taxon>Pentapetalae</taxon>
        <taxon>asterids</taxon>
        <taxon>campanulids</taxon>
        <taxon>Asterales</taxon>
        <taxon>Asteraceae</taxon>
        <taxon>Asteroideae</taxon>
        <taxon>Heliantheae alliance</taxon>
        <taxon>Millerieae</taxon>
        <taxon>Smallanthus</taxon>
    </lineage>
</organism>
<sequence length="98" mass="11025">MNFEHELIDSSLIPLLSQPFSCRVPPLSPPAGVNHRRNQNTIICDLRFSEVTSSTYRLNCIGHRRPNYRNRNTYLSALSFGGNSASGILVKNCGEFAW</sequence>
<proteinExistence type="predicted"/>
<reference evidence="2" key="1">
    <citation type="journal article" date="2022" name="Mol. Ecol. Resour.">
        <title>The genomes of chicory, endive, great burdock and yacon provide insights into Asteraceae palaeo-polyploidization history and plant inulin production.</title>
        <authorList>
            <person name="Fan W."/>
            <person name="Wang S."/>
            <person name="Wang H."/>
            <person name="Wang A."/>
            <person name="Jiang F."/>
            <person name="Liu H."/>
            <person name="Zhao H."/>
            <person name="Xu D."/>
            <person name="Zhang Y."/>
        </authorList>
    </citation>
    <scope>NUCLEOTIDE SEQUENCE [LARGE SCALE GENOMIC DNA]</scope>
    <source>
        <strain evidence="2">cv. Yunnan</strain>
    </source>
</reference>
<keyword evidence="2" id="KW-1185">Reference proteome</keyword>